<accession>A0A8K0CIJ8</accession>
<feature type="compositionally biased region" description="Polar residues" evidence="1">
    <location>
        <begin position="746"/>
        <end position="784"/>
    </location>
</feature>
<keyword evidence="3" id="KW-1185">Reference proteome</keyword>
<feature type="region of interest" description="Disordered" evidence="1">
    <location>
        <begin position="660"/>
        <end position="784"/>
    </location>
</feature>
<feature type="compositionally biased region" description="Basic and acidic residues" evidence="1">
    <location>
        <begin position="693"/>
        <end position="711"/>
    </location>
</feature>
<name>A0A8K0CIJ8_IGNLU</name>
<evidence type="ECO:0000313" key="2">
    <source>
        <dbReference type="EMBL" id="KAF2884530.1"/>
    </source>
</evidence>
<comment type="caution">
    <text evidence="2">The sequence shown here is derived from an EMBL/GenBank/DDBJ whole genome shotgun (WGS) entry which is preliminary data.</text>
</comment>
<evidence type="ECO:0000313" key="3">
    <source>
        <dbReference type="Proteomes" id="UP000801492"/>
    </source>
</evidence>
<reference evidence="2" key="1">
    <citation type="submission" date="2019-08" db="EMBL/GenBank/DDBJ databases">
        <title>The genome of the North American firefly Photinus pyralis.</title>
        <authorList>
            <consortium name="Photinus pyralis genome working group"/>
            <person name="Fallon T.R."/>
            <person name="Sander Lower S.E."/>
            <person name="Weng J.-K."/>
        </authorList>
    </citation>
    <scope>NUCLEOTIDE SEQUENCE</scope>
    <source>
        <strain evidence="2">TRF0915ILg1</strain>
        <tissue evidence="2">Whole body</tissue>
    </source>
</reference>
<protein>
    <submittedName>
        <fullName evidence="2">Uncharacterized protein</fullName>
    </submittedName>
</protein>
<feature type="compositionally biased region" description="Basic residues" evidence="1">
    <location>
        <begin position="898"/>
        <end position="908"/>
    </location>
</feature>
<feature type="compositionally biased region" description="Polar residues" evidence="1">
    <location>
        <begin position="478"/>
        <end position="505"/>
    </location>
</feature>
<sequence>MTRKTCTNQSHVDILLKSVCREYLRSKYSNLRYKKRNVIYPTIGDSFLDLCYAYNADAFLQSFKKINGIEIECKDIKSLIEDIISNSMARNKMPRTRTNSMCYKVKQSPASPPDYSHRLRTRRHTSFANNFVDTSGDDDSNHVKPMRELRSSSRISLQQLKAAENDTWESGRPKRSCIKHKRISADEQLVVDNKNYYKVEVMTNKLRSNVANRESDISTVKRIRTSHLVSEDSEDDKGAVTKFPIRKLRATELTILNSEAENFLFPHKDESSSEEDTDADTNTSVVNNKRGHNSVLSNNSSIKHNSKNSNKHEPEEESSMDSTSSEISTVTRKRRRLTQAEAFILDNQRYYKFETPGSRLRYQGSYLSPIALKNNGEYSTNKYHHTHKEQKELVKSKLDLDEIKFSFEIVPQTESWYKTFQRQDKGEESYLCYSYTNPGFYKPFLLPYEMGPLPPLDPTACMYSYKEMKRRFLGDNAASTSAGCGTPDSSSADASIKNDYTSSAGDDTKSSEDSTLMPSDFSETFFRKKPRKYVRKNFFLLSKNPRKSPRQHASTLAILSSFIHQRKRRETHKSRHSDQHTSKQNLSSIAEEEKVQEPEPDYEEIAKNIDSLLSDSMQQVDNFVVPVDDGVNVHCKPDAIEALEEFVKCRGLQRNPSILLAKSHGEGVPGRKPGRKKKKNRTGWPNKNRRPAFRKEGSDSRDGLGGSEHENSPSVNADSEENEEPSEDNNRNKNRKNSSLSKLSSYIENTISQTVSDKNENRNSTNIDKINGDVQPNSKLNGVNNDNFELNFRSSGTPKRKEHRESSSDNCAEVVIASVGDKIDCVNVDLDMWENAERVLAAKIRSETINNDFQFQPIVRVQKLDTDILKCTAKQIQNNPSPRRTRPRRMPASPKSPRMLRRPRGGWY</sequence>
<evidence type="ECO:0000256" key="1">
    <source>
        <dbReference type="SAM" id="MobiDB-lite"/>
    </source>
</evidence>
<feature type="region of interest" description="Disordered" evidence="1">
    <location>
        <begin position="266"/>
        <end position="332"/>
    </location>
</feature>
<dbReference type="AlphaFoldDB" id="A0A8K0CIJ8"/>
<proteinExistence type="predicted"/>
<dbReference type="OrthoDB" id="21380at2759"/>
<feature type="compositionally biased region" description="Acidic residues" evidence="1">
    <location>
        <begin position="718"/>
        <end position="727"/>
    </location>
</feature>
<feature type="region of interest" description="Disordered" evidence="1">
    <location>
        <begin position="565"/>
        <end position="600"/>
    </location>
</feature>
<dbReference type="EMBL" id="VTPC01090160">
    <property type="protein sequence ID" value="KAF2884530.1"/>
    <property type="molecule type" value="Genomic_DNA"/>
</dbReference>
<feature type="compositionally biased region" description="Basic residues" evidence="1">
    <location>
        <begin position="672"/>
        <end position="692"/>
    </location>
</feature>
<feature type="compositionally biased region" description="Basic residues" evidence="1">
    <location>
        <begin position="565"/>
        <end position="575"/>
    </location>
</feature>
<feature type="region of interest" description="Disordered" evidence="1">
    <location>
        <begin position="875"/>
        <end position="908"/>
    </location>
</feature>
<organism evidence="2 3">
    <name type="scientific">Ignelater luminosus</name>
    <name type="common">Cucubano</name>
    <name type="synonym">Pyrophorus luminosus</name>
    <dbReference type="NCBI Taxonomy" id="2038154"/>
    <lineage>
        <taxon>Eukaryota</taxon>
        <taxon>Metazoa</taxon>
        <taxon>Ecdysozoa</taxon>
        <taxon>Arthropoda</taxon>
        <taxon>Hexapoda</taxon>
        <taxon>Insecta</taxon>
        <taxon>Pterygota</taxon>
        <taxon>Neoptera</taxon>
        <taxon>Endopterygota</taxon>
        <taxon>Coleoptera</taxon>
        <taxon>Polyphaga</taxon>
        <taxon>Elateriformia</taxon>
        <taxon>Elateroidea</taxon>
        <taxon>Elateridae</taxon>
        <taxon>Agrypninae</taxon>
        <taxon>Pyrophorini</taxon>
        <taxon>Ignelater</taxon>
    </lineage>
</organism>
<feature type="region of interest" description="Disordered" evidence="1">
    <location>
        <begin position="478"/>
        <end position="516"/>
    </location>
</feature>
<dbReference type="Proteomes" id="UP000801492">
    <property type="component" value="Unassembled WGS sequence"/>
</dbReference>
<gene>
    <name evidence="2" type="ORF">ILUMI_21646</name>
</gene>